<organism evidence="2 3">
    <name type="scientific">Magallana gigas</name>
    <name type="common">Pacific oyster</name>
    <name type="synonym">Crassostrea gigas</name>
    <dbReference type="NCBI Taxonomy" id="29159"/>
    <lineage>
        <taxon>Eukaryota</taxon>
        <taxon>Metazoa</taxon>
        <taxon>Spiralia</taxon>
        <taxon>Lophotrochozoa</taxon>
        <taxon>Mollusca</taxon>
        <taxon>Bivalvia</taxon>
        <taxon>Autobranchia</taxon>
        <taxon>Pteriomorphia</taxon>
        <taxon>Ostreida</taxon>
        <taxon>Ostreoidea</taxon>
        <taxon>Ostreidae</taxon>
        <taxon>Magallana</taxon>
    </lineage>
</organism>
<feature type="compositionally biased region" description="Polar residues" evidence="1">
    <location>
        <begin position="33"/>
        <end position="60"/>
    </location>
</feature>
<feature type="compositionally biased region" description="Polar residues" evidence="1">
    <location>
        <begin position="155"/>
        <end position="172"/>
    </location>
</feature>
<keyword evidence="3" id="KW-1185">Reference proteome</keyword>
<feature type="region of interest" description="Disordered" evidence="1">
    <location>
        <begin position="150"/>
        <end position="181"/>
    </location>
</feature>
<dbReference type="Proteomes" id="UP000005408">
    <property type="component" value="Unassembled WGS sequence"/>
</dbReference>
<sequence length="181" mass="19866">MPKTKSRPARPAPTERTSRRPRLHAAARDEPQSVVQAATPQARSSPVEQSAPQAPTTSVCTIPVTEPPVPTGNLTLVPLDSNHTILPLPVGSTQFSLGYYVDPSTRDKIISGACTRPNCQYVHRCLRCNNAHSSNTCSLATPTQATKVNRPFRFNTPNQGHHPYQYNNNNPSAKFPRHPKQ</sequence>
<reference evidence="2" key="1">
    <citation type="submission" date="2022-08" db="UniProtKB">
        <authorList>
            <consortium name="EnsemblMetazoa"/>
        </authorList>
    </citation>
    <scope>IDENTIFICATION</scope>
    <source>
        <strain evidence="2">05x7-T-G4-1.051#20</strain>
    </source>
</reference>
<dbReference type="EnsemblMetazoa" id="G11785.1">
    <property type="protein sequence ID" value="G11785.1:cds"/>
    <property type="gene ID" value="G11785"/>
</dbReference>
<evidence type="ECO:0000313" key="2">
    <source>
        <dbReference type="EnsemblMetazoa" id="G11785.1:cds"/>
    </source>
</evidence>
<evidence type="ECO:0000313" key="3">
    <source>
        <dbReference type="Proteomes" id="UP000005408"/>
    </source>
</evidence>
<protein>
    <submittedName>
        <fullName evidence="2">Uncharacterized protein</fullName>
    </submittedName>
</protein>
<accession>A0A8W8HZ60</accession>
<evidence type="ECO:0000256" key="1">
    <source>
        <dbReference type="SAM" id="MobiDB-lite"/>
    </source>
</evidence>
<dbReference type="AlphaFoldDB" id="A0A8W8HZ60"/>
<name>A0A8W8HZ60_MAGGI</name>
<proteinExistence type="predicted"/>
<feature type="region of interest" description="Disordered" evidence="1">
    <location>
        <begin position="1"/>
        <end position="61"/>
    </location>
</feature>